<sequence>MSRPTKLILFVLLPLLLGIPAVYAMLMWRPANPLTFRMERVEEAAADDPAALRTVHIKIGNAGSTPIHLVSASLGNGTGEIAGDHSGPIYPAPWFAPGGYTLTIPARGSVDVTAPIDPVTLETPPVDGIFVHYTWTSKLKWKVTVLSLHLRARLPASLEGLVPRFPAEEDVTPLQAPGK</sequence>
<keyword evidence="2" id="KW-1185">Reference proteome</keyword>
<comment type="caution">
    <text evidence="1">The sequence shown here is derived from an EMBL/GenBank/DDBJ whole genome shotgun (WGS) entry which is preliminary data.</text>
</comment>
<protein>
    <submittedName>
        <fullName evidence="1">Uncharacterized protein</fullName>
    </submittedName>
</protein>
<organism evidence="1 2">
    <name type="scientific">Roseimicrobium gellanilyticum</name>
    <dbReference type="NCBI Taxonomy" id="748857"/>
    <lineage>
        <taxon>Bacteria</taxon>
        <taxon>Pseudomonadati</taxon>
        <taxon>Verrucomicrobiota</taxon>
        <taxon>Verrucomicrobiia</taxon>
        <taxon>Verrucomicrobiales</taxon>
        <taxon>Verrucomicrobiaceae</taxon>
        <taxon>Roseimicrobium</taxon>
    </lineage>
</organism>
<reference evidence="1 2" key="1">
    <citation type="submission" date="2018-06" db="EMBL/GenBank/DDBJ databases">
        <title>Genomic Encyclopedia of Type Strains, Phase IV (KMG-IV): sequencing the most valuable type-strain genomes for metagenomic binning, comparative biology and taxonomic classification.</title>
        <authorList>
            <person name="Goeker M."/>
        </authorList>
    </citation>
    <scope>NUCLEOTIDE SEQUENCE [LARGE SCALE GENOMIC DNA]</scope>
    <source>
        <strain evidence="1 2">DSM 25532</strain>
    </source>
</reference>
<dbReference type="RefSeq" id="WP_113961762.1">
    <property type="nucleotide sequence ID" value="NZ_QNRR01000015.1"/>
</dbReference>
<evidence type="ECO:0000313" key="2">
    <source>
        <dbReference type="Proteomes" id="UP000253426"/>
    </source>
</evidence>
<dbReference type="Proteomes" id="UP000253426">
    <property type="component" value="Unassembled WGS sequence"/>
</dbReference>
<accession>A0A366H4Z6</accession>
<dbReference type="AlphaFoldDB" id="A0A366H4Z6"/>
<proteinExistence type="predicted"/>
<name>A0A366H4Z6_9BACT</name>
<evidence type="ECO:0000313" key="1">
    <source>
        <dbReference type="EMBL" id="RBP36988.1"/>
    </source>
</evidence>
<dbReference type="EMBL" id="QNRR01000015">
    <property type="protein sequence ID" value="RBP36988.1"/>
    <property type="molecule type" value="Genomic_DNA"/>
</dbReference>
<gene>
    <name evidence="1" type="ORF">DES53_115129</name>
</gene>